<proteinExistence type="predicted"/>
<evidence type="ECO:0000313" key="1">
    <source>
        <dbReference type="EMBL" id="QJP09042.1"/>
    </source>
</evidence>
<dbReference type="Proteomes" id="UP000502549">
    <property type="component" value="Chromosome"/>
</dbReference>
<accession>A0A7Z3BLD8</accession>
<name>A0A7Z3BLD8_9PSED</name>
<reference evidence="1 2" key="1">
    <citation type="submission" date="2020-02" db="EMBL/GenBank/DDBJ databases">
        <title>Complete genome sequence of Pseudomonas multiresinivorans ORNL1.</title>
        <authorList>
            <person name="Podar M."/>
        </authorList>
    </citation>
    <scope>NUCLEOTIDE SEQUENCE [LARGE SCALE GENOMIC DNA]</scope>
    <source>
        <strain evidence="2">populi</strain>
    </source>
</reference>
<dbReference type="AlphaFoldDB" id="A0A7Z3BLD8"/>
<dbReference type="RefSeq" id="WP_169938664.1">
    <property type="nucleotide sequence ID" value="NZ_CP048833.1"/>
</dbReference>
<keyword evidence="2" id="KW-1185">Reference proteome</keyword>
<organism evidence="1 2">
    <name type="scientific">Pseudomonas multiresinivorans</name>
    <dbReference type="NCBI Taxonomy" id="95301"/>
    <lineage>
        <taxon>Bacteria</taxon>
        <taxon>Pseudomonadati</taxon>
        <taxon>Pseudomonadota</taxon>
        <taxon>Gammaproteobacteria</taxon>
        <taxon>Pseudomonadales</taxon>
        <taxon>Pseudomonadaceae</taxon>
        <taxon>Pseudomonas</taxon>
    </lineage>
</organism>
<sequence length="105" mass="11910">MDFTEFYRELQRIGCVEEEFPSRVAAVLYACFDAGLSVEQTRRFMSRFMLIKSVGECLASDHLGPETIERIVAAESPGLMTKDLLSIFSSDQLKPEFRPHSSGER</sequence>
<protein>
    <submittedName>
        <fullName evidence="1">Uncharacterized protein</fullName>
    </submittedName>
</protein>
<gene>
    <name evidence="1" type="ORF">G4G71_14585</name>
</gene>
<evidence type="ECO:0000313" key="2">
    <source>
        <dbReference type="Proteomes" id="UP000502549"/>
    </source>
</evidence>
<dbReference type="EMBL" id="CP048833">
    <property type="protein sequence ID" value="QJP09042.1"/>
    <property type="molecule type" value="Genomic_DNA"/>
</dbReference>
<dbReference type="KEGG" id="pmui:G4G71_14585"/>